<dbReference type="AlphaFoldDB" id="A0A8X6R9I0"/>
<dbReference type="Proteomes" id="UP000887159">
    <property type="component" value="Unassembled WGS sequence"/>
</dbReference>
<dbReference type="InterPro" id="IPR036397">
    <property type="entry name" value="RNaseH_sf"/>
</dbReference>
<evidence type="ECO:0000313" key="2">
    <source>
        <dbReference type="Proteomes" id="UP000887159"/>
    </source>
</evidence>
<organism evidence="1 2">
    <name type="scientific">Trichonephila clavipes</name>
    <name type="common">Golden silk orbweaver</name>
    <name type="synonym">Nephila clavipes</name>
    <dbReference type="NCBI Taxonomy" id="2585209"/>
    <lineage>
        <taxon>Eukaryota</taxon>
        <taxon>Metazoa</taxon>
        <taxon>Ecdysozoa</taxon>
        <taxon>Arthropoda</taxon>
        <taxon>Chelicerata</taxon>
        <taxon>Arachnida</taxon>
        <taxon>Araneae</taxon>
        <taxon>Araneomorphae</taxon>
        <taxon>Entelegynae</taxon>
        <taxon>Araneoidea</taxon>
        <taxon>Nephilidae</taxon>
        <taxon>Trichonephila</taxon>
    </lineage>
</organism>
<dbReference type="Gene3D" id="3.30.420.10">
    <property type="entry name" value="Ribonuclease H-like superfamily/Ribonuclease H"/>
    <property type="match status" value="1"/>
</dbReference>
<dbReference type="GO" id="GO:0003676">
    <property type="term" value="F:nucleic acid binding"/>
    <property type="evidence" value="ECO:0007669"/>
    <property type="project" value="InterPro"/>
</dbReference>
<dbReference type="EMBL" id="BMAU01021051">
    <property type="protein sequence ID" value="GFX88342.1"/>
    <property type="molecule type" value="Genomic_DNA"/>
</dbReference>
<name>A0A8X6R9I0_TRICX</name>
<gene>
    <name evidence="1" type="ORF">TNCV_1705621</name>
</gene>
<keyword evidence="2" id="KW-1185">Reference proteome</keyword>
<protein>
    <submittedName>
        <fullName evidence="1">Uncharacterized protein</fullName>
    </submittedName>
</protein>
<evidence type="ECO:0000313" key="1">
    <source>
        <dbReference type="EMBL" id="GFX88342.1"/>
    </source>
</evidence>
<comment type="caution">
    <text evidence="1">The sequence shown here is derived from an EMBL/GenBank/DDBJ whole genome shotgun (WGS) entry which is preliminary data.</text>
</comment>
<proteinExistence type="predicted"/>
<reference evidence="1" key="1">
    <citation type="submission" date="2020-08" db="EMBL/GenBank/DDBJ databases">
        <title>Multicomponent nature underlies the extraordinary mechanical properties of spider dragline silk.</title>
        <authorList>
            <person name="Kono N."/>
            <person name="Nakamura H."/>
            <person name="Mori M."/>
            <person name="Yoshida Y."/>
            <person name="Ohtoshi R."/>
            <person name="Malay A.D."/>
            <person name="Moran D.A.P."/>
            <person name="Tomita M."/>
            <person name="Numata K."/>
            <person name="Arakawa K."/>
        </authorList>
    </citation>
    <scope>NUCLEOTIDE SEQUENCE</scope>
</reference>
<sequence>MVAADCNEHAVWFARSSDLSYMDFFFLGHMKSLAYSSSVEDLIALISVAAGRIRDIPGNFQNLRNSMQHYCLVCQTTSGCNFEHLLQYNLSIKYFMSH</sequence>
<accession>A0A8X6R9I0</accession>